<dbReference type="OrthoDB" id="2447013at2759"/>
<keyword evidence="3" id="KW-1185">Reference proteome</keyword>
<sequence length="287" mass="33009">MGILPLSINKTGEFSDDDSVFFDNSLSKKNNKKRERNYTNKKENEQDDDNKIEDKENDDKDDDESSNNDNGYVSNVNYEDDEDDSDNDNDVDNGDDDGNDDGDCDEDDDIDEVKIQLVIMNNNIKTPIAKILTIQPASYKNVIKKINLATRKILGREIKSMDNYTISYKAVNARGPSNTLEDKLDFQEFISKYQKITSSGKRMLVTATVRSNVIEEKNRKNKKNSDDKSRSSSKEEQAKKKKKSRPTREDDLSKEEKAQSEIIADLVEILQLWARDIVCIYYFCEFK</sequence>
<comment type="caution">
    <text evidence="2">The sequence shown here is derived from an EMBL/GenBank/DDBJ whole genome shotgun (WGS) entry which is preliminary data.</text>
</comment>
<evidence type="ECO:0000313" key="2">
    <source>
        <dbReference type="EMBL" id="RIA90383.1"/>
    </source>
</evidence>
<protein>
    <submittedName>
        <fullName evidence="2">Uncharacterized protein</fullName>
    </submittedName>
</protein>
<feature type="region of interest" description="Disordered" evidence="1">
    <location>
        <begin position="215"/>
        <end position="257"/>
    </location>
</feature>
<evidence type="ECO:0000313" key="3">
    <source>
        <dbReference type="Proteomes" id="UP000265703"/>
    </source>
</evidence>
<feature type="compositionally biased region" description="Acidic residues" evidence="1">
    <location>
        <begin position="78"/>
        <end position="108"/>
    </location>
</feature>
<dbReference type="AlphaFoldDB" id="A0A397SWL9"/>
<dbReference type="EMBL" id="QKYT01000183">
    <property type="protein sequence ID" value="RIA90383.1"/>
    <property type="molecule type" value="Genomic_DNA"/>
</dbReference>
<name>A0A397SWL9_9GLOM</name>
<proteinExistence type="predicted"/>
<dbReference type="Proteomes" id="UP000265703">
    <property type="component" value="Unassembled WGS sequence"/>
</dbReference>
<reference evidence="2 3" key="1">
    <citation type="submission" date="2018-06" db="EMBL/GenBank/DDBJ databases">
        <title>Comparative genomics reveals the genomic features of Rhizophagus irregularis, R. cerebriforme, R. diaphanum and Gigaspora rosea, and their symbiotic lifestyle signature.</title>
        <authorList>
            <person name="Morin E."/>
            <person name="San Clemente H."/>
            <person name="Chen E.C.H."/>
            <person name="De La Providencia I."/>
            <person name="Hainaut M."/>
            <person name="Kuo A."/>
            <person name="Kohler A."/>
            <person name="Murat C."/>
            <person name="Tang N."/>
            <person name="Roy S."/>
            <person name="Loubradou J."/>
            <person name="Henrissat B."/>
            <person name="Grigoriev I.V."/>
            <person name="Corradi N."/>
            <person name="Roux C."/>
            <person name="Martin F.M."/>
        </authorList>
    </citation>
    <scope>NUCLEOTIDE SEQUENCE [LARGE SCALE GENOMIC DNA]</scope>
    <source>
        <strain evidence="2 3">DAOM 227022</strain>
    </source>
</reference>
<feature type="compositionally biased region" description="Basic and acidic residues" evidence="1">
    <location>
        <begin position="246"/>
        <end position="257"/>
    </location>
</feature>
<feature type="region of interest" description="Disordered" evidence="1">
    <location>
        <begin position="1"/>
        <end position="108"/>
    </location>
</feature>
<accession>A0A397SWL9</accession>
<gene>
    <name evidence="2" type="ORF">C1645_823444</name>
</gene>
<organism evidence="2 3">
    <name type="scientific">Glomus cerebriforme</name>
    <dbReference type="NCBI Taxonomy" id="658196"/>
    <lineage>
        <taxon>Eukaryota</taxon>
        <taxon>Fungi</taxon>
        <taxon>Fungi incertae sedis</taxon>
        <taxon>Mucoromycota</taxon>
        <taxon>Glomeromycotina</taxon>
        <taxon>Glomeromycetes</taxon>
        <taxon>Glomerales</taxon>
        <taxon>Glomeraceae</taxon>
        <taxon>Glomus</taxon>
    </lineage>
</organism>
<feature type="compositionally biased region" description="Basic and acidic residues" evidence="1">
    <location>
        <begin position="215"/>
        <end position="238"/>
    </location>
</feature>
<evidence type="ECO:0000256" key="1">
    <source>
        <dbReference type="SAM" id="MobiDB-lite"/>
    </source>
</evidence>